<dbReference type="SUPFAM" id="SSF52047">
    <property type="entry name" value="RNI-like"/>
    <property type="match status" value="1"/>
</dbReference>
<sequence>MGHSHSRRLFPRRDKLLNQHRRSGSNSGVGGAPFDQLPLLVLECVCHHLCWHCLTDYAPARRLSNAEEEVRREGIETLYRLCLVSRAVRDVAQPILFHRFRGIRAAQIAKFTLILQLRPDLALAVRTLQLELQSSNEDLTVDLIHLLPSLRSLELFHAPGGWTFKGLREGCLPSLEMLSIKFFSLGERTALLKAAPKMRHLVVSSCNPTVLEDTVTRLESVRRLALNDCFPTARGTAYRDFKSIVDLCDRLESFELVSGPAGPGRVSGLTGKEIITMLTPRWSSLKHLRLVGYGHDLEHHAGPDIEPISSLAEFPALVTVAVPTVVIYGSGERRQALKRVSKDFLPPSIKKLTLEWLWELDVDVLPVDLLELTERIAEGRFNGIERIELHSQSWKQIVRRIPGCDELERSFQSVGVTFKSV</sequence>
<evidence type="ECO:0000313" key="1">
    <source>
        <dbReference type="EMBL" id="KAJ2905688.1"/>
    </source>
</evidence>
<name>A0AAD5WUE7_9PEZI</name>
<dbReference type="AlphaFoldDB" id="A0AAD5WUE7"/>
<dbReference type="Gene3D" id="3.80.10.10">
    <property type="entry name" value="Ribonuclease Inhibitor"/>
    <property type="match status" value="1"/>
</dbReference>
<proteinExistence type="predicted"/>
<organism evidence="1 2">
    <name type="scientific">Zalerion maritima</name>
    <dbReference type="NCBI Taxonomy" id="339359"/>
    <lineage>
        <taxon>Eukaryota</taxon>
        <taxon>Fungi</taxon>
        <taxon>Dikarya</taxon>
        <taxon>Ascomycota</taxon>
        <taxon>Pezizomycotina</taxon>
        <taxon>Sordariomycetes</taxon>
        <taxon>Lulworthiomycetidae</taxon>
        <taxon>Lulworthiales</taxon>
        <taxon>Lulworthiaceae</taxon>
        <taxon>Zalerion</taxon>
    </lineage>
</organism>
<evidence type="ECO:0000313" key="2">
    <source>
        <dbReference type="Proteomes" id="UP001201980"/>
    </source>
</evidence>
<reference evidence="1" key="1">
    <citation type="submission" date="2022-07" db="EMBL/GenBank/DDBJ databases">
        <title>Draft genome sequence of Zalerion maritima ATCC 34329, a (micro)plastics degrading marine fungus.</title>
        <authorList>
            <person name="Paco A."/>
            <person name="Goncalves M.F.M."/>
            <person name="Rocha-Santos T.A.P."/>
            <person name="Alves A."/>
        </authorList>
    </citation>
    <scope>NUCLEOTIDE SEQUENCE</scope>
    <source>
        <strain evidence="1">ATCC 34329</strain>
    </source>
</reference>
<dbReference type="Proteomes" id="UP001201980">
    <property type="component" value="Unassembled WGS sequence"/>
</dbReference>
<keyword evidence="2" id="KW-1185">Reference proteome</keyword>
<accession>A0AAD5WUE7</accession>
<dbReference type="EMBL" id="JAKWBI020000027">
    <property type="protein sequence ID" value="KAJ2905688.1"/>
    <property type="molecule type" value="Genomic_DNA"/>
</dbReference>
<comment type="caution">
    <text evidence="1">The sequence shown here is derived from an EMBL/GenBank/DDBJ whole genome shotgun (WGS) entry which is preliminary data.</text>
</comment>
<protein>
    <submittedName>
        <fullName evidence="1">Uncharacterized protein</fullName>
    </submittedName>
</protein>
<gene>
    <name evidence="1" type="ORF">MKZ38_004763</name>
</gene>
<dbReference type="InterPro" id="IPR032675">
    <property type="entry name" value="LRR_dom_sf"/>
</dbReference>